<proteinExistence type="predicted"/>
<dbReference type="Proteomes" id="UP000310754">
    <property type="component" value="Unassembled WGS sequence"/>
</dbReference>
<sequence>MRRYRFDKNIVAAFVFFLIAFVVLTLPDHPDAFSARAFLRLPVEVPLLGLALLVLPKRLTALLKPMFVCAIGIMLFLKMVDIGVQSAFQRPFNPYLDAKMLVDGWRLMRSTIGTPAAVLTIAALTSAFSGVVYLFHWSATQLASSERRSLKIGGAYAGVLLLGAIISAMAPLVGLKNVVDGRALRYFSARLALVVDSVADMRRFEQALAASPSEASQPDLLRAVRGRDVLLIFIESYGRSAVDDPRYRALIRARQASMEGALKAAGYGSASGWSVSPTVGGLSWLAHGTVLSGLWIDSQARYDRLMRSDRPSLNRLFRQAGWRTVAVMPAITMDWPEAAYFGYDQVFASKELGYRGKSFNWVTMPDQYTLHALDRLVRQPSRRAAKPVMAEIALISSHAPWTPIPRLIGWDGIGDGSVFNAQAEEGDSPAMVWADPDRVRRHYIQTIDYSLHTVGDYIARFGDDAVFILLGDHQPASLITGSNASRSVPVHIISRDQKLIERFLAEGFSMGMTPHADAREEPMDKLRGLLVRLFSTQ</sequence>
<comment type="caution">
    <text evidence="3">The sequence shown here is derived from an EMBL/GenBank/DDBJ whole genome shotgun (WGS) entry which is preliminary data.</text>
</comment>
<gene>
    <name evidence="3" type="ORF">E6C51_11745</name>
</gene>
<dbReference type="RefSeq" id="WP_190236074.1">
    <property type="nucleotide sequence ID" value="NZ_SSOA01000005.1"/>
</dbReference>
<dbReference type="EMBL" id="SSOA01000005">
    <property type="protein sequence ID" value="THF49615.1"/>
    <property type="molecule type" value="Genomic_DNA"/>
</dbReference>
<evidence type="ECO:0000256" key="1">
    <source>
        <dbReference type="SAM" id="Phobius"/>
    </source>
</evidence>
<protein>
    <submittedName>
        <fullName evidence="3">Sulfatase</fullName>
    </submittedName>
</protein>
<evidence type="ECO:0000313" key="4">
    <source>
        <dbReference type="Proteomes" id="UP000310754"/>
    </source>
</evidence>
<name>A0A4S3ZV25_9HYPH</name>
<accession>A0A4S3ZV25</accession>
<dbReference type="AlphaFoldDB" id="A0A4S3ZV25"/>
<reference evidence="3 4" key="1">
    <citation type="submission" date="2019-04" db="EMBL/GenBank/DDBJ databases">
        <title>Rhizobium terrae sp. nov., isolated from a paddy soil.</title>
        <authorList>
            <person name="Lin S.-Y."/>
            <person name="Hameed A."/>
            <person name="Huang H.-I."/>
            <person name="Young C.-C."/>
        </authorList>
    </citation>
    <scope>NUCLEOTIDE SEQUENCE [LARGE SCALE GENOMIC DNA]</scope>
    <source>
        <strain evidence="3 4">CC-HIH110</strain>
    </source>
</reference>
<dbReference type="Pfam" id="PF00884">
    <property type="entry name" value="Sulfatase"/>
    <property type="match status" value="1"/>
</dbReference>
<feature type="transmembrane region" description="Helical" evidence="1">
    <location>
        <begin position="155"/>
        <end position="175"/>
    </location>
</feature>
<dbReference type="SUPFAM" id="SSF53649">
    <property type="entry name" value="Alkaline phosphatase-like"/>
    <property type="match status" value="1"/>
</dbReference>
<organism evidence="3 4">
    <name type="scientific">Allorhizobium terrae</name>
    <dbReference type="NCBI Taxonomy" id="1848972"/>
    <lineage>
        <taxon>Bacteria</taxon>
        <taxon>Pseudomonadati</taxon>
        <taxon>Pseudomonadota</taxon>
        <taxon>Alphaproteobacteria</taxon>
        <taxon>Hyphomicrobiales</taxon>
        <taxon>Rhizobiaceae</taxon>
        <taxon>Rhizobium/Agrobacterium group</taxon>
        <taxon>Allorhizobium</taxon>
    </lineage>
</organism>
<feature type="domain" description="Sulfatase N-terminal" evidence="2">
    <location>
        <begin position="229"/>
        <end position="477"/>
    </location>
</feature>
<feature type="transmembrane region" description="Helical" evidence="1">
    <location>
        <begin position="37"/>
        <end position="55"/>
    </location>
</feature>
<keyword evidence="1" id="KW-0812">Transmembrane</keyword>
<keyword evidence="4" id="KW-1185">Reference proteome</keyword>
<evidence type="ECO:0000259" key="2">
    <source>
        <dbReference type="Pfam" id="PF00884"/>
    </source>
</evidence>
<dbReference type="InterPro" id="IPR017850">
    <property type="entry name" value="Alkaline_phosphatase_core_sf"/>
</dbReference>
<keyword evidence="1" id="KW-0472">Membrane</keyword>
<dbReference type="InterPro" id="IPR000917">
    <property type="entry name" value="Sulfatase_N"/>
</dbReference>
<evidence type="ECO:0000313" key="3">
    <source>
        <dbReference type="EMBL" id="THF49615.1"/>
    </source>
</evidence>
<feature type="transmembrane region" description="Helical" evidence="1">
    <location>
        <begin position="67"/>
        <end position="88"/>
    </location>
</feature>
<feature type="transmembrane region" description="Helical" evidence="1">
    <location>
        <begin position="108"/>
        <end position="135"/>
    </location>
</feature>
<dbReference type="Gene3D" id="3.40.720.10">
    <property type="entry name" value="Alkaline Phosphatase, subunit A"/>
    <property type="match status" value="1"/>
</dbReference>
<keyword evidence="1" id="KW-1133">Transmembrane helix</keyword>